<protein>
    <submittedName>
        <fullName evidence="1">Uncharacterized protein</fullName>
    </submittedName>
</protein>
<keyword evidence="2" id="KW-1185">Reference proteome</keyword>
<organism evidence="1 2">
    <name type="scientific">Anaeramoeba ignava</name>
    <name type="common">Anaerobic marine amoeba</name>
    <dbReference type="NCBI Taxonomy" id="1746090"/>
    <lineage>
        <taxon>Eukaryota</taxon>
        <taxon>Metamonada</taxon>
        <taxon>Anaeramoebidae</taxon>
        <taxon>Anaeramoeba</taxon>
    </lineage>
</organism>
<accession>A0A9Q0LV66</accession>
<gene>
    <name evidence="1" type="ORF">M0811_03962</name>
</gene>
<sequence length="940" mass="109747">MQSASDPLPKGILHLVFFATKKSISEKIEDKEKLESGYYPVSFYSHSGAQILFGKLKIKNFQLFIVQSETISFAEVDKVTTTIVEFCPNGLLIRIDKDNLEFIVSFRESKMRAEFLEELEMNLNLFHEEKRRLLTPYKTEKEEEDLRPPLDPFLRLRFDATVSQLGSHFEKYFDLSPTHIIFHKKDGSESSYKWSEIKLSYETDTSKYKIEFIGEKHHLEPTVHINIEEKKEADIFKSLCDYLELFCNEKEHFLALFRLRAIRNNQSLVAFLVVTESKLFFRINVVQNVYKFLLSSPTKIVHLAQQDQRMFYAENSEYFLDFKFLNTKDSEHFLQILEPIYYVFPSLSEKRSDSFQQVIGPKKSLNIPIDFSFSVEHYSENPFQKIDDGTITLTSTQFSLSFALKKKTYTVSLPDNVQVIRHKTLDLFAYIYFSEHNFLVKFQDKSRSWTFFENFQRLTQSKNIFSDQSSFRTPPQLILKNDSDSQIEFDSNSFANSQTRSGSPPFFLDSLSESPSQSTNKMLFQDDTYKFILDEQPQEQLSPQYGVTEIHNKFDVEIFRHEKESPKKAVMIIRKSTLFIGIEKDIEIEVLFGQETHYKQTKIQPISEMIISGIQMNIVFHSQSEQEQFSYQFESKKSEYQEDDQRSNVDNKPVMKSYTIKLYRGTSRVLTSELTINEGKLELNLGKQKQTFHSGFTSLTQSKKDDLYLLRIKQNQSSVQIQFKSLREIKQFLDYYKLITEKNSDQSAPKSNYNTIADVVDDTYKRTYPANLEITQSGKIKLVWNASVEKEIKDLGYTHDTSSNTTLRIEISNKLYICTFLSAEDCNDFVLNLSRSGCPIDRQKFYFQITMLDHNSFPVGSAFLSLSPNIVIFQSIDSFLTFQKKKVSFTMIRHSSQLAINFESNPPLKYQGQFNSSFSFDIFLDLLKNFEISFSSEKEK</sequence>
<comment type="caution">
    <text evidence="1">The sequence shown here is derived from an EMBL/GenBank/DDBJ whole genome shotgun (WGS) entry which is preliminary data.</text>
</comment>
<reference evidence="1" key="1">
    <citation type="submission" date="2022-10" db="EMBL/GenBank/DDBJ databases">
        <title>Novel sulphate-reducing endosymbionts in the free-living metamonad Anaeramoeba.</title>
        <authorList>
            <person name="Jerlstrom-Hultqvist J."/>
            <person name="Cepicka I."/>
            <person name="Gallot-Lavallee L."/>
            <person name="Salas-Leiva D."/>
            <person name="Curtis B.A."/>
            <person name="Zahonova K."/>
            <person name="Pipaliya S."/>
            <person name="Dacks J."/>
            <person name="Roger A.J."/>
        </authorList>
    </citation>
    <scope>NUCLEOTIDE SEQUENCE</scope>
    <source>
        <strain evidence="1">BMAN</strain>
    </source>
</reference>
<dbReference type="AlphaFoldDB" id="A0A9Q0LV66"/>
<proteinExistence type="predicted"/>
<evidence type="ECO:0000313" key="1">
    <source>
        <dbReference type="EMBL" id="KAJ5079653.1"/>
    </source>
</evidence>
<dbReference type="Proteomes" id="UP001149090">
    <property type="component" value="Unassembled WGS sequence"/>
</dbReference>
<dbReference type="EMBL" id="JAPDFW010000022">
    <property type="protein sequence ID" value="KAJ5079653.1"/>
    <property type="molecule type" value="Genomic_DNA"/>
</dbReference>
<evidence type="ECO:0000313" key="2">
    <source>
        <dbReference type="Proteomes" id="UP001149090"/>
    </source>
</evidence>
<name>A0A9Q0LV66_ANAIG</name>